<accession>A0A1V6QWQ1</accession>
<gene>
    <name evidence="2" type="ORF">PENSOL_c031G03193</name>
</gene>
<evidence type="ECO:0000313" key="3">
    <source>
        <dbReference type="Proteomes" id="UP000191612"/>
    </source>
</evidence>
<organism evidence="2 3">
    <name type="scientific">Penicillium solitum</name>
    <dbReference type="NCBI Taxonomy" id="60172"/>
    <lineage>
        <taxon>Eukaryota</taxon>
        <taxon>Fungi</taxon>
        <taxon>Dikarya</taxon>
        <taxon>Ascomycota</taxon>
        <taxon>Pezizomycotina</taxon>
        <taxon>Eurotiomycetes</taxon>
        <taxon>Eurotiomycetidae</taxon>
        <taxon>Eurotiales</taxon>
        <taxon>Aspergillaceae</taxon>
        <taxon>Penicillium</taxon>
    </lineage>
</organism>
<dbReference type="Proteomes" id="UP000191612">
    <property type="component" value="Unassembled WGS sequence"/>
</dbReference>
<sequence length="227" mass="26173">MGLFSGKSRSKAQRQLSEPPYETPEYGQQPVMRKTAQPEQSKYGPHFQKGPLQEQIYERRADGERIPPGHPDLRDRAHSFHQPREHHEYSDPFKKIPKQWSRQMKAERDHYHALCDRKEEDQAIRLADKLPVGRKAKPHPNDSTVIKAGISANEAWAAHCNRGAQARGGFAQKYPQSYENLDAIATHEKEVAKSRARAEGYRDKSNFLAEKHTRWAAQMEKAQKRSQ</sequence>
<reference evidence="3" key="1">
    <citation type="journal article" date="2017" name="Nat. Microbiol.">
        <title>Global analysis of biosynthetic gene clusters reveals vast potential of secondary metabolite production in Penicillium species.</title>
        <authorList>
            <person name="Nielsen J.C."/>
            <person name="Grijseels S."/>
            <person name="Prigent S."/>
            <person name="Ji B."/>
            <person name="Dainat J."/>
            <person name="Nielsen K.F."/>
            <person name="Frisvad J.C."/>
            <person name="Workman M."/>
            <person name="Nielsen J."/>
        </authorList>
    </citation>
    <scope>NUCLEOTIDE SEQUENCE [LARGE SCALE GENOMIC DNA]</scope>
    <source>
        <strain evidence="3">IBT 29525</strain>
    </source>
</reference>
<protein>
    <submittedName>
        <fullName evidence="2">Uncharacterized protein</fullName>
    </submittedName>
</protein>
<dbReference type="EMBL" id="MDYO01000031">
    <property type="protein sequence ID" value="OQD93620.1"/>
    <property type="molecule type" value="Genomic_DNA"/>
</dbReference>
<keyword evidence="3" id="KW-1185">Reference proteome</keyword>
<evidence type="ECO:0000256" key="1">
    <source>
        <dbReference type="SAM" id="MobiDB-lite"/>
    </source>
</evidence>
<evidence type="ECO:0000313" key="2">
    <source>
        <dbReference type="EMBL" id="OQD93620.1"/>
    </source>
</evidence>
<feature type="region of interest" description="Disordered" evidence="1">
    <location>
        <begin position="1"/>
        <end position="104"/>
    </location>
</feature>
<proteinExistence type="predicted"/>
<comment type="caution">
    <text evidence="2">The sequence shown here is derived from an EMBL/GenBank/DDBJ whole genome shotgun (WGS) entry which is preliminary data.</text>
</comment>
<name>A0A1V6QWQ1_9EURO</name>
<feature type="compositionally biased region" description="Basic and acidic residues" evidence="1">
    <location>
        <begin position="56"/>
        <end position="94"/>
    </location>
</feature>
<dbReference type="AlphaFoldDB" id="A0A1V6QWQ1"/>